<feature type="region of interest" description="Disordered" evidence="11">
    <location>
        <begin position="1"/>
        <end position="50"/>
    </location>
</feature>
<keyword evidence="8" id="KW-0539">Nucleus</keyword>
<dbReference type="SUPFAM" id="SSF53335">
    <property type="entry name" value="S-adenosyl-L-methionine-dependent methyltransferases"/>
    <property type="match status" value="1"/>
</dbReference>
<protein>
    <recommendedName>
        <fullName evidence="2">DNA (cytosine-5-)-methyltransferase</fullName>
        <ecNumber evidence="2">2.1.1.37</ecNumber>
    </recommendedName>
</protein>
<evidence type="ECO:0000256" key="5">
    <source>
        <dbReference type="ARBA" id="ARBA00022691"/>
    </source>
</evidence>
<dbReference type="InterPro" id="IPR050390">
    <property type="entry name" value="C5-Methyltransferase"/>
</dbReference>
<organism evidence="13 14">
    <name type="scientific">Daedalea quercina L-15889</name>
    <dbReference type="NCBI Taxonomy" id="1314783"/>
    <lineage>
        <taxon>Eukaryota</taxon>
        <taxon>Fungi</taxon>
        <taxon>Dikarya</taxon>
        <taxon>Basidiomycota</taxon>
        <taxon>Agaricomycotina</taxon>
        <taxon>Agaricomycetes</taxon>
        <taxon>Polyporales</taxon>
        <taxon>Fomitopsis</taxon>
    </lineage>
</organism>
<name>A0A165R0A4_9APHY</name>
<dbReference type="CDD" id="cd04370">
    <property type="entry name" value="BAH"/>
    <property type="match status" value="1"/>
</dbReference>
<dbReference type="Pfam" id="PF12047">
    <property type="entry name" value="DNMT1-RFD"/>
    <property type="match status" value="1"/>
</dbReference>
<dbReference type="InterPro" id="IPR001525">
    <property type="entry name" value="C5_MeTfrase"/>
</dbReference>
<dbReference type="NCBIfam" id="TIGR00675">
    <property type="entry name" value="dcm"/>
    <property type="match status" value="1"/>
</dbReference>
<feature type="domain" description="BAH" evidence="12">
    <location>
        <begin position="416"/>
        <end position="551"/>
    </location>
</feature>
<dbReference type="GO" id="GO:0032259">
    <property type="term" value="P:methylation"/>
    <property type="evidence" value="ECO:0007669"/>
    <property type="project" value="UniProtKB-KW"/>
</dbReference>
<evidence type="ECO:0000313" key="14">
    <source>
        <dbReference type="Proteomes" id="UP000076727"/>
    </source>
</evidence>
<dbReference type="STRING" id="1314783.A0A165R0A4"/>
<accession>A0A165R0A4</accession>
<dbReference type="Gene3D" id="2.30.30.490">
    <property type="match status" value="2"/>
</dbReference>
<dbReference type="GO" id="GO:0003682">
    <property type="term" value="F:chromatin binding"/>
    <property type="evidence" value="ECO:0007669"/>
    <property type="project" value="InterPro"/>
</dbReference>
<sequence>MSRRIRPTAFDVSFPEEASDSPVPLREDDQSSSTSRTRVPKRKERDDTVGLLPSSVKRKLVIARPKDVRKDTPNLQYAAQPGDLYEEADTVIFGEDPDDARDGGLPVRVLSDFSIFDPKADYQLLSLDEENTHRHELEAGGFVSPVYANEEDEGQEDDVEGSLQRLRTTRIERYSLDYETRDDPLYVQTKYAWYQLRGPADGYFTCHLGFYRRHRVTQLLLSSAKENKRLEWHELVESTTRMKDPLLGVSIEPEDFLAAVPLILVVLSEIETRGGESLNCVPAVRRVLEGNVSMSRLSMPAPTVASRVRPPIRNETNLDLAVLRPENQNPTHVTPLIDKLARGWFNERLHVIGAKLPEDRRESEAKRARLWMLQRLGEYIERQMKKAQSKKTRLDTYAHGDRIVDEYWKTVTVDGIKYSVGDTILTPRGNYEQRHERAVDMPRTLTGIPDDAVISDFFWFGRIIHINQARRKLHVQWFDHAPRSILEELGDPRELFLWNSCGEVDANQAYGQVKVESSKCRDTSLGSDADPSVFYCDYMCDEATASFTSISKEHWLFPRNCPPPDNCPPCLLLSQQEQDQSVTPLRDGIAYRGHRYHAADFILYSNAEPGPAKIAQIVRFVKSKGRESAVVRVLGRISDVVDTVGGPHRSKIIKDERHLFVTENEVEVHVEGFIEPCFVVTYQALEDELERDHWLGVSPNHFYVRYQFPSPTPTSWADRVRITIDDLLVCRECFDEETTRYKAFQTFMLSHKRRPLRGFDPFGGIGAFGLGMEESGCIKMCQAVEISPSAAHALQVNSPHVTVHNQCSNVVLEYAIKSFKGHKPEVPRALGHSHGHLPDPPQPSEVDIIIAGFPCQPHSRLNMFQHANDRKSLLILNLLSWVDFLKPKYCVFENVRGFLNYNLHAYQAGRYRVEGGIEMGGLKFLVQAMLAMRYQVCFGLLQAGHYGTPQSRVRFFLIAAQDTCVLPPLPQPTHDFPVVDALELRLANGSKAQPIQTRRGLAPHPFVSVDDAIGDLRRFHWYVHFLQKKDPHKDAQDGPVPELTCDKRKVHCGFSEPALSYECTPRSAFQAKCRKEHSRDLQHFTKVPPAATVKRQVVDNSSIILTFTDFSNLRPDLWEWQFANPSSATAQQGFRPGMYGRLNKDEWFNTTVTNVEPTAKQSWVLHPYCKRMVTVRELARSQGFPDSFIFHSDNGDVKTLHRQIGNAVPWPVADAISRKLLEAVFTKWNNAKHAAHVIEDD</sequence>
<dbReference type="GO" id="GO:0003886">
    <property type="term" value="F:DNA (cytosine-5-)-methyltransferase activity"/>
    <property type="evidence" value="ECO:0007669"/>
    <property type="project" value="UniProtKB-EC"/>
</dbReference>
<dbReference type="GO" id="GO:0044027">
    <property type="term" value="P:negative regulation of gene expression via chromosomal CpG island methylation"/>
    <property type="evidence" value="ECO:0007669"/>
    <property type="project" value="TreeGrafter"/>
</dbReference>
<dbReference type="Proteomes" id="UP000076727">
    <property type="component" value="Unassembled WGS sequence"/>
</dbReference>
<comment type="similarity">
    <text evidence="9 10">Belongs to the class I-like SAM-binding methyltransferase superfamily. C5-methyltransferase family.</text>
</comment>
<keyword evidence="14" id="KW-1185">Reference proteome</keyword>
<dbReference type="PROSITE" id="PS51038">
    <property type="entry name" value="BAH"/>
    <property type="match status" value="2"/>
</dbReference>
<dbReference type="InterPro" id="IPR022702">
    <property type="entry name" value="Cytosine_MeTrfase1_RFD"/>
</dbReference>
<feature type="active site" evidence="9">
    <location>
        <position position="855"/>
    </location>
</feature>
<evidence type="ECO:0000256" key="7">
    <source>
        <dbReference type="ARBA" id="ARBA00023125"/>
    </source>
</evidence>
<dbReference type="Gene3D" id="3.40.50.150">
    <property type="entry name" value="Vaccinia Virus protein VP39"/>
    <property type="match status" value="1"/>
</dbReference>
<evidence type="ECO:0000256" key="2">
    <source>
        <dbReference type="ARBA" id="ARBA00011975"/>
    </source>
</evidence>
<evidence type="ECO:0000256" key="8">
    <source>
        <dbReference type="ARBA" id="ARBA00023242"/>
    </source>
</evidence>
<dbReference type="OrthoDB" id="5376140at2759"/>
<dbReference type="InterPro" id="IPR001025">
    <property type="entry name" value="BAH_dom"/>
</dbReference>
<feature type="domain" description="BAH" evidence="12">
    <location>
        <begin position="594"/>
        <end position="719"/>
    </location>
</feature>
<dbReference type="PANTHER" id="PTHR10629:SF52">
    <property type="entry name" value="DNA (CYTOSINE-5)-METHYLTRANSFERASE 1"/>
    <property type="match status" value="1"/>
</dbReference>
<proteinExistence type="inferred from homology"/>
<comment type="subcellular location">
    <subcellularLocation>
        <location evidence="1">Nucleus</location>
    </subcellularLocation>
</comment>
<dbReference type="InterPro" id="IPR043151">
    <property type="entry name" value="BAH_sf"/>
</dbReference>
<dbReference type="EC" id="2.1.1.37" evidence="2"/>
<evidence type="ECO:0000256" key="9">
    <source>
        <dbReference type="PROSITE-ProRule" id="PRU01016"/>
    </source>
</evidence>
<dbReference type="EMBL" id="KV429053">
    <property type="protein sequence ID" value="KZT70140.1"/>
    <property type="molecule type" value="Genomic_DNA"/>
</dbReference>
<keyword evidence="6" id="KW-0677">Repeat</keyword>
<evidence type="ECO:0000256" key="6">
    <source>
        <dbReference type="ARBA" id="ARBA00022737"/>
    </source>
</evidence>
<dbReference type="PRINTS" id="PR00105">
    <property type="entry name" value="C5METTRFRASE"/>
</dbReference>
<dbReference type="Pfam" id="PF00145">
    <property type="entry name" value="DNA_methylase"/>
    <property type="match status" value="1"/>
</dbReference>
<reference evidence="13 14" key="1">
    <citation type="journal article" date="2016" name="Mol. Biol. Evol.">
        <title>Comparative Genomics of Early-Diverging Mushroom-Forming Fungi Provides Insights into the Origins of Lignocellulose Decay Capabilities.</title>
        <authorList>
            <person name="Nagy L.G."/>
            <person name="Riley R."/>
            <person name="Tritt A."/>
            <person name="Adam C."/>
            <person name="Daum C."/>
            <person name="Floudas D."/>
            <person name="Sun H."/>
            <person name="Yadav J.S."/>
            <person name="Pangilinan J."/>
            <person name="Larsson K.H."/>
            <person name="Matsuura K."/>
            <person name="Barry K."/>
            <person name="Labutti K."/>
            <person name="Kuo R."/>
            <person name="Ohm R.A."/>
            <person name="Bhattacharya S.S."/>
            <person name="Shirouzu T."/>
            <person name="Yoshinaga Y."/>
            <person name="Martin F.M."/>
            <person name="Grigoriev I.V."/>
            <person name="Hibbett D.S."/>
        </authorList>
    </citation>
    <scope>NUCLEOTIDE SEQUENCE [LARGE SCALE GENOMIC DNA]</scope>
    <source>
        <strain evidence="13 14">L-15889</strain>
    </source>
</reference>
<keyword evidence="3 9" id="KW-0489">Methyltransferase</keyword>
<dbReference type="AlphaFoldDB" id="A0A165R0A4"/>
<dbReference type="PANTHER" id="PTHR10629">
    <property type="entry name" value="CYTOSINE-SPECIFIC METHYLTRANSFERASE"/>
    <property type="match status" value="1"/>
</dbReference>
<dbReference type="Gene3D" id="3.90.120.10">
    <property type="entry name" value="DNA Methylase, subunit A, domain 2"/>
    <property type="match status" value="1"/>
</dbReference>
<evidence type="ECO:0000256" key="3">
    <source>
        <dbReference type="ARBA" id="ARBA00022603"/>
    </source>
</evidence>
<evidence type="ECO:0000256" key="10">
    <source>
        <dbReference type="RuleBase" id="RU000416"/>
    </source>
</evidence>
<keyword evidence="5 9" id="KW-0949">S-adenosyl-L-methionine</keyword>
<evidence type="ECO:0000256" key="11">
    <source>
        <dbReference type="SAM" id="MobiDB-lite"/>
    </source>
</evidence>
<gene>
    <name evidence="13" type="ORF">DAEQUDRAFT_783700</name>
</gene>
<dbReference type="GO" id="GO:0003677">
    <property type="term" value="F:DNA binding"/>
    <property type="evidence" value="ECO:0007669"/>
    <property type="project" value="UniProtKB-KW"/>
</dbReference>
<evidence type="ECO:0000256" key="1">
    <source>
        <dbReference type="ARBA" id="ARBA00004123"/>
    </source>
</evidence>
<evidence type="ECO:0000259" key="12">
    <source>
        <dbReference type="PROSITE" id="PS51038"/>
    </source>
</evidence>
<keyword evidence="4 9" id="KW-0808">Transferase</keyword>
<evidence type="ECO:0000256" key="4">
    <source>
        <dbReference type="ARBA" id="ARBA00022679"/>
    </source>
</evidence>
<dbReference type="InterPro" id="IPR029063">
    <property type="entry name" value="SAM-dependent_MTases_sf"/>
</dbReference>
<evidence type="ECO:0000313" key="13">
    <source>
        <dbReference type="EMBL" id="KZT70140.1"/>
    </source>
</evidence>
<keyword evidence="7" id="KW-0238">DNA-binding</keyword>
<dbReference type="GO" id="GO:0005634">
    <property type="term" value="C:nucleus"/>
    <property type="evidence" value="ECO:0007669"/>
    <property type="project" value="UniProtKB-SubCell"/>
</dbReference>
<dbReference type="PROSITE" id="PS51679">
    <property type="entry name" value="SAM_MT_C5"/>
    <property type="match status" value="1"/>
</dbReference>